<dbReference type="InterPro" id="IPR027417">
    <property type="entry name" value="P-loop_NTPase"/>
</dbReference>
<dbReference type="PROSITE" id="PS50162">
    <property type="entry name" value="RECA_2"/>
    <property type="match status" value="1"/>
</dbReference>
<dbReference type="PANTHER" id="PTHR46239:SF1">
    <property type="entry name" value="DNA REPAIR PROTEIN RAD51 HOMOLOG 3"/>
    <property type="match status" value="1"/>
</dbReference>
<evidence type="ECO:0000313" key="10">
    <source>
        <dbReference type="EMBL" id="KAF9895055.1"/>
    </source>
</evidence>
<dbReference type="Gene3D" id="3.40.50.300">
    <property type="entry name" value="P-loop containing nucleotide triphosphate hydrolases"/>
    <property type="match status" value="1"/>
</dbReference>
<evidence type="ECO:0000256" key="1">
    <source>
        <dbReference type="ARBA" id="ARBA00004123"/>
    </source>
</evidence>
<keyword evidence="2" id="KW-0547">Nucleotide-binding</keyword>
<evidence type="ECO:0000259" key="9">
    <source>
        <dbReference type="PROSITE" id="PS50162"/>
    </source>
</evidence>
<dbReference type="Proteomes" id="UP001194746">
    <property type="component" value="Unassembled WGS sequence"/>
</dbReference>
<keyword evidence="3" id="KW-0227">DNA damage</keyword>
<evidence type="ECO:0000256" key="2">
    <source>
        <dbReference type="ARBA" id="ARBA00022741"/>
    </source>
</evidence>
<dbReference type="GO" id="GO:0000707">
    <property type="term" value="P:meiotic DNA recombinase assembly"/>
    <property type="evidence" value="ECO:0007669"/>
    <property type="project" value="TreeGrafter"/>
</dbReference>
<keyword evidence="5" id="KW-0234">DNA repair</keyword>
<dbReference type="GO" id="GO:0000400">
    <property type="term" value="F:four-way junction DNA binding"/>
    <property type="evidence" value="ECO:0007669"/>
    <property type="project" value="TreeGrafter"/>
</dbReference>
<dbReference type="CDD" id="cd01393">
    <property type="entry name" value="RecA-like"/>
    <property type="match status" value="1"/>
</dbReference>
<evidence type="ECO:0000256" key="4">
    <source>
        <dbReference type="ARBA" id="ARBA00022840"/>
    </source>
</evidence>
<dbReference type="GO" id="GO:0033063">
    <property type="term" value="C:Rad51B-Rad51C-Rad51D-XRCC2 complex"/>
    <property type="evidence" value="ECO:0007669"/>
    <property type="project" value="TreeGrafter"/>
</dbReference>
<name>A0AAD4CYG6_ASPNN</name>
<dbReference type="InterPro" id="IPR003593">
    <property type="entry name" value="AAA+_ATPase"/>
</dbReference>
<dbReference type="PANTHER" id="PTHR46239">
    <property type="entry name" value="DNA REPAIR PROTEIN RAD51 HOMOLOG 3 RAD51C"/>
    <property type="match status" value="1"/>
</dbReference>
<dbReference type="InterPro" id="IPR013632">
    <property type="entry name" value="Rad51_C"/>
</dbReference>
<proteinExistence type="predicted"/>
<dbReference type="InterPro" id="IPR020588">
    <property type="entry name" value="RecA_ATP-bd"/>
</dbReference>
<dbReference type="InterPro" id="IPR052093">
    <property type="entry name" value="HR_Repair_Mediator"/>
</dbReference>
<feature type="compositionally biased region" description="Acidic residues" evidence="8">
    <location>
        <begin position="353"/>
        <end position="364"/>
    </location>
</feature>
<evidence type="ECO:0000256" key="5">
    <source>
        <dbReference type="ARBA" id="ARBA00023204"/>
    </source>
</evidence>
<dbReference type="SUPFAM" id="SSF52540">
    <property type="entry name" value="P-loop containing nucleoside triphosphate hydrolases"/>
    <property type="match status" value="1"/>
</dbReference>
<dbReference type="GO" id="GO:0005524">
    <property type="term" value="F:ATP binding"/>
    <property type="evidence" value="ECO:0007669"/>
    <property type="project" value="UniProtKB-KW"/>
</dbReference>
<keyword evidence="4" id="KW-0067">ATP-binding</keyword>
<dbReference type="GO" id="GO:0005657">
    <property type="term" value="C:replication fork"/>
    <property type="evidence" value="ECO:0007669"/>
    <property type="project" value="TreeGrafter"/>
</dbReference>
<evidence type="ECO:0000256" key="7">
    <source>
        <dbReference type="ARBA" id="ARBA00040674"/>
    </source>
</evidence>
<evidence type="ECO:0000313" key="11">
    <source>
        <dbReference type="Proteomes" id="UP001194746"/>
    </source>
</evidence>
<evidence type="ECO:0000256" key="3">
    <source>
        <dbReference type="ARBA" id="ARBA00022763"/>
    </source>
</evidence>
<dbReference type="GO" id="GO:0033065">
    <property type="term" value="C:Rad51C-XRCC3 complex"/>
    <property type="evidence" value="ECO:0007669"/>
    <property type="project" value="TreeGrafter"/>
</dbReference>
<comment type="subcellular location">
    <subcellularLocation>
        <location evidence="1">Nucleus</location>
    </subcellularLocation>
</comment>
<dbReference type="GO" id="GO:0007131">
    <property type="term" value="P:reciprocal meiotic recombination"/>
    <property type="evidence" value="ECO:0007669"/>
    <property type="project" value="TreeGrafter"/>
</dbReference>
<organism evidence="10 11">
    <name type="scientific">Aspergillus nanangensis</name>
    <dbReference type="NCBI Taxonomy" id="2582783"/>
    <lineage>
        <taxon>Eukaryota</taxon>
        <taxon>Fungi</taxon>
        <taxon>Dikarya</taxon>
        <taxon>Ascomycota</taxon>
        <taxon>Pezizomycotina</taxon>
        <taxon>Eurotiomycetes</taxon>
        <taxon>Eurotiomycetidae</taxon>
        <taxon>Eurotiales</taxon>
        <taxon>Aspergillaceae</taxon>
        <taxon>Aspergillus</taxon>
        <taxon>Aspergillus subgen. Circumdati</taxon>
    </lineage>
</organism>
<keyword evidence="6" id="KW-0539">Nucleus</keyword>
<sequence length="382" mass="41693">MNRPDFLGLSTQEPFRVVSFPASQSLHASTASGGPDAISTGISRLNEAVCPPSADDIPGVGSDKKTKGLLCGHVTEVFGPPGVGKTSLALSLASNVLTRGDGGKVVWIADTGPPIPERRLREMLLKSAETKTSQKPPEDLESNLVYFQAPTLPHLLALLLHPPKGFPPDETKLVVVDSVSALFPSYFPNPSEFRARLAQAKITDKSQVQWLVNRKWNVMSELANHLLRLATTRSLAILVINQTHTRIKGLPRATLCPVLAGATWESSIYTRIVLYRDFSTSHDGESRSDVRFAEVMKRAGKILPVRLDENIVPFTIKSDRLQGFDEVASPGEIAPKEVEETSFSQRKRKVDEIADSQDEDDSDGEFGWTEGDNASLLEGGEE</sequence>
<dbReference type="Pfam" id="PF08423">
    <property type="entry name" value="Rad51"/>
    <property type="match status" value="1"/>
</dbReference>
<gene>
    <name evidence="10" type="ORF">FE257_004683</name>
</gene>
<evidence type="ECO:0000256" key="8">
    <source>
        <dbReference type="SAM" id="MobiDB-lite"/>
    </source>
</evidence>
<reference evidence="10" key="1">
    <citation type="journal article" date="2019" name="Beilstein J. Org. Chem.">
        <title>Nanangenines: drimane sesquiterpenoids as the dominant metabolite cohort of a novel Australian fungus, Aspergillus nanangensis.</title>
        <authorList>
            <person name="Lacey H.J."/>
            <person name="Gilchrist C.L.M."/>
            <person name="Crombie A."/>
            <person name="Kalaitzis J.A."/>
            <person name="Vuong D."/>
            <person name="Rutledge P.J."/>
            <person name="Turner P."/>
            <person name="Pitt J.I."/>
            <person name="Lacey E."/>
            <person name="Chooi Y.H."/>
            <person name="Piggott A.M."/>
        </authorList>
    </citation>
    <scope>NUCLEOTIDE SEQUENCE</scope>
    <source>
        <strain evidence="10">MST-FP2251</strain>
    </source>
</reference>
<feature type="domain" description="RecA family profile 1" evidence="9">
    <location>
        <begin position="34"/>
        <end position="243"/>
    </location>
</feature>
<dbReference type="GO" id="GO:0008821">
    <property type="term" value="F:crossover junction DNA endonuclease activity"/>
    <property type="evidence" value="ECO:0007669"/>
    <property type="project" value="TreeGrafter"/>
</dbReference>
<accession>A0AAD4CYG6</accession>
<reference evidence="10" key="2">
    <citation type="submission" date="2020-02" db="EMBL/GenBank/DDBJ databases">
        <authorList>
            <person name="Gilchrist C.L.M."/>
            <person name="Chooi Y.-H."/>
        </authorList>
    </citation>
    <scope>NUCLEOTIDE SEQUENCE</scope>
    <source>
        <strain evidence="10">MST-FP2251</strain>
    </source>
</reference>
<comment type="caution">
    <text evidence="10">The sequence shown here is derived from an EMBL/GenBank/DDBJ whole genome shotgun (WGS) entry which is preliminary data.</text>
</comment>
<dbReference type="EMBL" id="VCAU01000002">
    <property type="protein sequence ID" value="KAF9895055.1"/>
    <property type="molecule type" value="Genomic_DNA"/>
</dbReference>
<dbReference type="AlphaFoldDB" id="A0AAD4CYG6"/>
<keyword evidence="11" id="KW-1185">Reference proteome</keyword>
<protein>
    <recommendedName>
        <fullName evidence="7">DNA repair protein RAD51 homolog 3</fullName>
    </recommendedName>
</protein>
<feature type="region of interest" description="Disordered" evidence="8">
    <location>
        <begin position="327"/>
        <end position="382"/>
    </location>
</feature>
<dbReference type="SMART" id="SM00382">
    <property type="entry name" value="AAA"/>
    <property type="match status" value="1"/>
</dbReference>
<dbReference type="GO" id="GO:0140664">
    <property type="term" value="F:ATP-dependent DNA damage sensor activity"/>
    <property type="evidence" value="ECO:0007669"/>
    <property type="project" value="InterPro"/>
</dbReference>
<evidence type="ECO:0000256" key="6">
    <source>
        <dbReference type="ARBA" id="ARBA00023242"/>
    </source>
</evidence>